<protein>
    <submittedName>
        <fullName evidence="3">Uncharacterized protein</fullName>
    </submittedName>
</protein>
<keyword evidence="4" id="KW-1185">Reference proteome</keyword>
<evidence type="ECO:0000256" key="2">
    <source>
        <dbReference type="SAM" id="SignalP"/>
    </source>
</evidence>
<gene>
    <name evidence="3" type="ORF">MAIC_29930</name>
</gene>
<sequence length="300" mass="29724">MTGFARNKVAGGILLASLGAGAVAAALGSAPQASASCASFFGIGNSTNCFSTPTSVAIALGPGAQAYALGTLGSAISVGKLSFSKIEEDTVLNSVTALGYSAGAYANRGSRLGTSVAVGNDATAILAGGDLNFAAALGDSSVGYAGRTPLADKAFGNIAIAVGSSRYVAQAAAEGIGNIALNVFSPSSTTPFGSNVLAVGSFNVAASFFSRDSQVFAGFGGKQQTGTRNVAFSGFGRRNDIEAHGPGSIVGSLFQTSTTVLRSGPGVTINGRSTPIEGQHAAAHHAQVKPAHRLPHRGEP</sequence>
<evidence type="ECO:0000313" key="3">
    <source>
        <dbReference type="EMBL" id="BBX08190.1"/>
    </source>
</evidence>
<organism evidence="3 4">
    <name type="scientific">Mycolicibacterium aichiense</name>
    <dbReference type="NCBI Taxonomy" id="1799"/>
    <lineage>
        <taxon>Bacteria</taxon>
        <taxon>Bacillati</taxon>
        <taxon>Actinomycetota</taxon>
        <taxon>Actinomycetes</taxon>
        <taxon>Mycobacteriales</taxon>
        <taxon>Mycobacteriaceae</taxon>
        <taxon>Mycolicibacterium</taxon>
    </lineage>
</organism>
<feature type="signal peptide" evidence="2">
    <location>
        <begin position="1"/>
        <end position="35"/>
    </location>
</feature>
<dbReference type="AlphaFoldDB" id="A0AAD1MD27"/>
<dbReference type="RefSeq" id="WP_115320238.1">
    <property type="nucleotide sequence ID" value="NZ_AP022561.1"/>
</dbReference>
<feature type="chain" id="PRO_5042246573" evidence="2">
    <location>
        <begin position="36"/>
        <end position="300"/>
    </location>
</feature>
<dbReference type="Proteomes" id="UP000467327">
    <property type="component" value="Chromosome"/>
</dbReference>
<dbReference type="KEGG" id="maic:MAIC_29930"/>
<name>A0AAD1MD27_9MYCO</name>
<accession>A0AAD1MD27</accession>
<reference evidence="3 4" key="1">
    <citation type="journal article" date="2019" name="Emerg. Microbes Infect.">
        <title>Comprehensive subspecies identification of 175 nontuberculous mycobacteria species based on 7547 genomic profiles.</title>
        <authorList>
            <person name="Matsumoto Y."/>
            <person name="Kinjo T."/>
            <person name="Motooka D."/>
            <person name="Nabeya D."/>
            <person name="Jung N."/>
            <person name="Uechi K."/>
            <person name="Horii T."/>
            <person name="Iida T."/>
            <person name="Fujita J."/>
            <person name="Nakamura S."/>
        </authorList>
    </citation>
    <scope>NUCLEOTIDE SEQUENCE [LARGE SCALE GENOMIC DNA]</scope>
    <source>
        <strain evidence="3 4">JCM 6376</strain>
    </source>
</reference>
<evidence type="ECO:0000256" key="1">
    <source>
        <dbReference type="SAM" id="MobiDB-lite"/>
    </source>
</evidence>
<feature type="compositionally biased region" description="Basic residues" evidence="1">
    <location>
        <begin position="282"/>
        <end position="300"/>
    </location>
</feature>
<dbReference type="EMBL" id="AP022561">
    <property type="protein sequence ID" value="BBX08190.1"/>
    <property type="molecule type" value="Genomic_DNA"/>
</dbReference>
<feature type="region of interest" description="Disordered" evidence="1">
    <location>
        <begin position="278"/>
        <end position="300"/>
    </location>
</feature>
<proteinExistence type="predicted"/>
<keyword evidence="2" id="KW-0732">Signal</keyword>
<evidence type="ECO:0000313" key="4">
    <source>
        <dbReference type="Proteomes" id="UP000467327"/>
    </source>
</evidence>